<dbReference type="EMBL" id="ABXJ01000123">
    <property type="protein sequence ID" value="EEA89764.1"/>
    <property type="molecule type" value="Genomic_DNA"/>
</dbReference>
<keyword evidence="2" id="KW-1133">Transmembrane helix</keyword>
<dbReference type="InterPro" id="IPR037185">
    <property type="entry name" value="EmrE-like"/>
</dbReference>
<feature type="transmembrane region" description="Helical" evidence="2">
    <location>
        <begin position="145"/>
        <end position="162"/>
    </location>
</feature>
<organism evidence="4 5">
    <name type="scientific">Collinsella stercoris DSM 13279</name>
    <dbReference type="NCBI Taxonomy" id="445975"/>
    <lineage>
        <taxon>Bacteria</taxon>
        <taxon>Bacillati</taxon>
        <taxon>Actinomycetota</taxon>
        <taxon>Coriobacteriia</taxon>
        <taxon>Coriobacteriales</taxon>
        <taxon>Coriobacteriaceae</taxon>
        <taxon>Collinsella</taxon>
    </lineage>
</organism>
<reference evidence="4 5" key="2">
    <citation type="submission" date="2008-10" db="EMBL/GenBank/DDBJ databases">
        <authorList>
            <person name="Fulton L."/>
            <person name="Clifton S."/>
            <person name="Fulton B."/>
            <person name="Xu J."/>
            <person name="Minx P."/>
            <person name="Pepin K.H."/>
            <person name="Johnson M."/>
            <person name="Thiruvilangam P."/>
            <person name="Bhonagiri V."/>
            <person name="Nash W.E."/>
            <person name="Mardis E.R."/>
            <person name="Wilson R.K."/>
        </authorList>
    </citation>
    <scope>NUCLEOTIDE SEQUENCE [LARGE SCALE GENOMIC DNA]</scope>
    <source>
        <strain evidence="4 5">DSM 13279</strain>
    </source>
</reference>
<feature type="transmembrane region" description="Helical" evidence="2">
    <location>
        <begin position="84"/>
        <end position="105"/>
    </location>
</feature>
<protein>
    <submittedName>
        <fullName evidence="4">Putative membrane protein</fullName>
    </submittedName>
</protein>
<dbReference type="AlphaFoldDB" id="B6GD63"/>
<dbReference type="GO" id="GO:0016020">
    <property type="term" value="C:membrane"/>
    <property type="evidence" value="ECO:0007669"/>
    <property type="project" value="InterPro"/>
</dbReference>
<dbReference type="Pfam" id="PF00892">
    <property type="entry name" value="EamA"/>
    <property type="match status" value="2"/>
</dbReference>
<evidence type="ECO:0000256" key="2">
    <source>
        <dbReference type="SAM" id="Phobius"/>
    </source>
</evidence>
<evidence type="ECO:0000313" key="4">
    <source>
        <dbReference type="EMBL" id="EEA89764.1"/>
    </source>
</evidence>
<evidence type="ECO:0000313" key="5">
    <source>
        <dbReference type="Proteomes" id="UP000003560"/>
    </source>
</evidence>
<feature type="transmembrane region" description="Helical" evidence="2">
    <location>
        <begin position="40"/>
        <end position="64"/>
    </location>
</feature>
<dbReference type="PANTHER" id="PTHR22911:SF79">
    <property type="entry name" value="MOBA-LIKE NTP TRANSFERASE DOMAIN-CONTAINING PROTEIN"/>
    <property type="match status" value="1"/>
</dbReference>
<sequence length="340" mass="35578">MKMRSSTVGKKGMFLVSAAGIMWGFVGIFVTHLASMGVSTVGIVTLRMGGSALCVAMFIVLSELACGRSWDEIAGLFRCSPRDLALIAAMGFLGLGVSNLCSYQAMQLVGVATSTVLLYTGPVFVGIASALLYGEPLDGQRCVAFALNLFGSFLVVTNGDVSGMSFDVFGVALGVFAALINVVYVLGGKHLAGAHDPRVLVCYGFLFAFIGLLPIGFPFRDVTRVAGLELASWSFVFCLLPSAVAYLLYMAGIATGLEAGKVSVLASLEVVSASLVGVLLLGDPMGAASAAGIVVVFLSVAAMNLNIAGKRASYTLGLLAFIREEWVQANFKAKTARLYW</sequence>
<keyword evidence="5" id="KW-1185">Reference proteome</keyword>
<keyword evidence="2" id="KW-0812">Transmembrane</keyword>
<comment type="caution">
    <text evidence="4">The sequence shown here is derived from an EMBL/GenBank/DDBJ whole genome shotgun (WGS) entry which is preliminary data.</text>
</comment>
<name>B6GD63_9ACTN</name>
<evidence type="ECO:0000256" key="1">
    <source>
        <dbReference type="ARBA" id="ARBA00007362"/>
    </source>
</evidence>
<feature type="transmembrane region" description="Helical" evidence="2">
    <location>
        <begin position="12"/>
        <end position="34"/>
    </location>
</feature>
<feature type="domain" description="EamA" evidence="3">
    <location>
        <begin position="169"/>
        <end position="304"/>
    </location>
</feature>
<accession>B6GD63</accession>
<dbReference type="PANTHER" id="PTHR22911">
    <property type="entry name" value="ACYL-MALONYL CONDENSING ENZYME-RELATED"/>
    <property type="match status" value="1"/>
</dbReference>
<comment type="similarity">
    <text evidence="1">Belongs to the EamA transporter family.</text>
</comment>
<dbReference type="Proteomes" id="UP000003560">
    <property type="component" value="Unassembled WGS sequence"/>
</dbReference>
<feature type="transmembrane region" description="Helical" evidence="2">
    <location>
        <begin position="111"/>
        <end position="133"/>
    </location>
</feature>
<reference evidence="4 5" key="1">
    <citation type="submission" date="2008-10" db="EMBL/GenBank/DDBJ databases">
        <title>Draft genome sequence of Collinsella stercoris (DSM 13279).</title>
        <authorList>
            <person name="Sudarsanam P."/>
            <person name="Ley R."/>
            <person name="Guruge J."/>
            <person name="Turnbaugh P.J."/>
            <person name="Mahowald M."/>
            <person name="Liep D."/>
            <person name="Gordon J."/>
        </authorList>
    </citation>
    <scope>NUCLEOTIDE SEQUENCE [LARGE SCALE GENOMIC DNA]</scope>
    <source>
        <strain evidence="4 5">DSM 13279</strain>
    </source>
</reference>
<gene>
    <name evidence="4" type="ORF">COLSTE_02041</name>
</gene>
<feature type="domain" description="EamA" evidence="3">
    <location>
        <begin position="11"/>
        <end position="156"/>
    </location>
</feature>
<keyword evidence="2" id="KW-0472">Membrane</keyword>
<feature type="transmembrane region" description="Helical" evidence="2">
    <location>
        <begin position="262"/>
        <end position="281"/>
    </location>
</feature>
<proteinExistence type="inferred from homology"/>
<feature type="transmembrane region" description="Helical" evidence="2">
    <location>
        <begin position="287"/>
        <end position="307"/>
    </location>
</feature>
<dbReference type="eggNOG" id="COG0697">
    <property type="taxonomic scope" value="Bacteria"/>
</dbReference>
<feature type="transmembrane region" description="Helical" evidence="2">
    <location>
        <begin position="168"/>
        <end position="187"/>
    </location>
</feature>
<dbReference type="STRING" id="445975.COLSTE_02041"/>
<feature type="transmembrane region" description="Helical" evidence="2">
    <location>
        <begin position="199"/>
        <end position="219"/>
    </location>
</feature>
<dbReference type="SUPFAM" id="SSF103481">
    <property type="entry name" value="Multidrug resistance efflux transporter EmrE"/>
    <property type="match status" value="2"/>
</dbReference>
<evidence type="ECO:0000259" key="3">
    <source>
        <dbReference type="Pfam" id="PF00892"/>
    </source>
</evidence>
<dbReference type="InterPro" id="IPR000620">
    <property type="entry name" value="EamA_dom"/>
</dbReference>
<feature type="transmembrane region" description="Helical" evidence="2">
    <location>
        <begin position="231"/>
        <end position="250"/>
    </location>
</feature>
<dbReference type="HOGENOM" id="CLU_033863_9_1_11"/>